<sequence length="81" mass="8840">MSRDRGDNGRGGLAEPGVDLAARRLRECGVLSERPVLAEAASQTRAQPLTLREHTIHTFGSRERAAYASRQLPATRTAHAF</sequence>
<organism evidence="1 2">
    <name type="scientific">Eumeta variegata</name>
    <name type="common">Bagworm moth</name>
    <name type="synonym">Eumeta japonica</name>
    <dbReference type="NCBI Taxonomy" id="151549"/>
    <lineage>
        <taxon>Eukaryota</taxon>
        <taxon>Metazoa</taxon>
        <taxon>Ecdysozoa</taxon>
        <taxon>Arthropoda</taxon>
        <taxon>Hexapoda</taxon>
        <taxon>Insecta</taxon>
        <taxon>Pterygota</taxon>
        <taxon>Neoptera</taxon>
        <taxon>Endopterygota</taxon>
        <taxon>Lepidoptera</taxon>
        <taxon>Glossata</taxon>
        <taxon>Ditrysia</taxon>
        <taxon>Tineoidea</taxon>
        <taxon>Psychidae</taxon>
        <taxon>Oiketicinae</taxon>
        <taxon>Eumeta</taxon>
    </lineage>
</organism>
<accession>A0A4C2A7W2</accession>
<evidence type="ECO:0000313" key="2">
    <source>
        <dbReference type="Proteomes" id="UP000299102"/>
    </source>
</evidence>
<dbReference type="Proteomes" id="UP000299102">
    <property type="component" value="Unassembled WGS sequence"/>
</dbReference>
<name>A0A4C2A7W2_EUMVA</name>
<proteinExistence type="predicted"/>
<dbReference type="EMBL" id="BGZK01002571">
    <property type="protein sequence ID" value="GBP94987.1"/>
    <property type="molecule type" value="Genomic_DNA"/>
</dbReference>
<protein>
    <submittedName>
        <fullName evidence="1">Uncharacterized protein</fullName>
    </submittedName>
</protein>
<feature type="non-terminal residue" evidence="1">
    <location>
        <position position="81"/>
    </location>
</feature>
<reference evidence="1 2" key="1">
    <citation type="journal article" date="2019" name="Commun. Biol.">
        <title>The bagworm genome reveals a unique fibroin gene that provides high tensile strength.</title>
        <authorList>
            <person name="Kono N."/>
            <person name="Nakamura H."/>
            <person name="Ohtoshi R."/>
            <person name="Tomita M."/>
            <person name="Numata K."/>
            <person name="Arakawa K."/>
        </authorList>
    </citation>
    <scope>NUCLEOTIDE SEQUENCE [LARGE SCALE GENOMIC DNA]</scope>
</reference>
<dbReference type="AlphaFoldDB" id="A0A4C2A7W2"/>
<evidence type="ECO:0000313" key="1">
    <source>
        <dbReference type="EMBL" id="GBP94987.1"/>
    </source>
</evidence>
<gene>
    <name evidence="1" type="ORF">EVAR_51790_1</name>
</gene>
<comment type="caution">
    <text evidence="1">The sequence shown here is derived from an EMBL/GenBank/DDBJ whole genome shotgun (WGS) entry which is preliminary data.</text>
</comment>
<keyword evidence="2" id="KW-1185">Reference proteome</keyword>